<gene>
    <name evidence="2" type="ORF">FW780_14065</name>
</gene>
<dbReference type="RefSeq" id="WP_138401814.1">
    <property type="nucleotide sequence ID" value="NZ_VUNZ01000002.1"/>
</dbReference>
<evidence type="ECO:0000259" key="1">
    <source>
        <dbReference type="Pfam" id="PF06527"/>
    </source>
</evidence>
<dbReference type="OrthoDB" id="9036115at2"/>
<dbReference type="EMBL" id="VUNZ01000002">
    <property type="protein sequence ID" value="KAA2221409.1"/>
    <property type="molecule type" value="Genomic_DNA"/>
</dbReference>
<evidence type="ECO:0000313" key="3">
    <source>
        <dbReference type="Proteomes" id="UP000323082"/>
    </source>
</evidence>
<dbReference type="Proteomes" id="UP000323082">
    <property type="component" value="Unassembled WGS sequence"/>
</dbReference>
<proteinExistence type="predicted"/>
<dbReference type="Pfam" id="PF06527">
    <property type="entry name" value="TniQ"/>
    <property type="match status" value="1"/>
</dbReference>
<organism evidence="2 3">
    <name type="scientific">Chryseobacterium sediminis</name>
    <dbReference type="NCBI Taxonomy" id="1679494"/>
    <lineage>
        <taxon>Bacteria</taxon>
        <taxon>Pseudomonadati</taxon>
        <taxon>Bacteroidota</taxon>
        <taxon>Flavobacteriia</taxon>
        <taxon>Flavobacteriales</taxon>
        <taxon>Weeksellaceae</taxon>
        <taxon>Chryseobacterium group</taxon>
        <taxon>Chryseobacterium</taxon>
    </lineage>
</organism>
<protein>
    <submittedName>
        <fullName evidence="2">TniQ family protein</fullName>
    </submittedName>
</protein>
<sequence length="327" mass="38608">MVYIKKFKKNIFPAYINPETDELFSSWYCRLAINHCVKPLTFIKHNFGHNAPIFGRDIDYLKPDYVVNFLLNHTPLSSKEIDRLFLTSYNDVYFNNYSNRKSHILSLGLNNRKRKRFGTMCCPKCLSTNPYYKKEWRLFSTIVCTKCQSSLIDRCPNCQKPISYHLIYSSGNQSIPDLSFIFSLCWYCKMDLSNFAPQKATPLEMEYQSFINSTLDKGFNYYTNYSFSFINGLILLCRTARGTRKNKFNQKLNILLANTYNFNSLPIKEETGFWTLQERKETLPIIYKFIKDFTIAKNLPKDLNLTKSYLNIYNKDIDYWLISLLDL</sequence>
<feature type="domain" description="TniQ" evidence="1">
    <location>
        <begin position="16"/>
        <end position="146"/>
    </location>
</feature>
<evidence type="ECO:0000313" key="2">
    <source>
        <dbReference type="EMBL" id="KAA2221409.1"/>
    </source>
</evidence>
<name>A0A5B2U488_9FLAO</name>
<comment type="caution">
    <text evidence="2">The sequence shown here is derived from an EMBL/GenBank/DDBJ whole genome shotgun (WGS) entry which is preliminary data.</text>
</comment>
<dbReference type="AlphaFoldDB" id="A0A5B2U488"/>
<reference evidence="2 3" key="1">
    <citation type="journal article" date="2015" name="Int. J. Syst. Evol. Microbiol.">
        <title>Chryseobacterium sediminis sp. nov., isolated from a river sediment.</title>
        <authorList>
            <person name="Kampfer P."/>
            <person name="Busse H.J."/>
            <person name="McInroy J.A."/>
            <person name="Glaeser S.P."/>
        </authorList>
    </citation>
    <scope>NUCLEOTIDE SEQUENCE [LARGE SCALE GENOMIC DNA]</scope>
    <source>
        <strain evidence="2 3">IMT-174</strain>
    </source>
</reference>
<dbReference type="InterPro" id="IPR009492">
    <property type="entry name" value="TniQ"/>
</dbReference>
<accession>A0A5B2U488</accession>